<dbReference type="RefSeq" id="WP_093323942.1">
    <property type="nucleotide sequence ID" value="NZ_FOSZ01000004.1"/>
</dbReference>
<feature type="domain" description="Aminoglycoside phosphotransferase" evidence="1">
    <location>
        <begin position="24"/>
        <end position="245"/>
    </location>
</feature>
<dbReference type="Gene3D" id="3.90.1200.10">
    <property type="match status" value="1"/>
</dbReference>
<protein>
    <recommendedName>
        <fullName evidence="1">Aminoglycoside phosphotransferase domain-containing protein</fullName>
    </recommendedName>
</protein>
<dbReference type="AlphaFoldDB" id="A0A1I4EEW9"/>
<evidence type="ECO:0000313" key="2">
    <source>
        <dbReference type="EMBL" id="SFL04328.1"/>
    </source>
</evidence>
<reference evidence="3" key="1">
    <citation type="submission" date="2016-10" db="EMBL/GenBank/DDBJ databases">
        <authorList>
            <person name="Varghese N."/>
            <person name="Submissions S."/>
        </authorList>
    </citation>
    <scope>NUCLEOTIDE SEQUENCE [LARGE SCALE GENOMIC DNA]</scope>
    <source>
        <strain evidence="3">DSM 28453</strain>
    </source>
</reference>
<dbReference type="Gene3D" id="3.30.200.20">
    <property type="entry name" value="Phosphorylase Kinase, domain 1"/>
    <property type="match status" value="1"/>
</dbReference>
<evidence type="ECO:0000259" key="1">
    <source>
        <dbReference type="Pfam" id="PF01636"/>
    </source>
</evidence>
<dbReference type="InterPro" id="IPR011009">
    <property type="entry name" value="Kinase-like_dom_sf"/>
</dbReference>
<gene>
    <name evidence="2" type="ORF">SAMN04488036_104250</name>
</gene>
<name>A0A1I4EEW9_9RHOB</name>
<dbReference type="Proteomes" id="UP000198851">
    <property type="component" value="Unassembled WGS sequence"/>
</dbReference>
<organism evidence="2 3">
    <name type="scientific">Shimia haliotis</name>
    <dbReference type="NCBI Taxonomy" id="1280847"/>
    <lineage>
        <taxon>Bacteria</taxon>
        <taxon>Pseudomonadati</taxon>
        <taxon>Pseudomonadota</taxon>
        <taxon>Alphaproteobacteria</taxon>
        <taxon>Rhodobacterales</taxon>
        <taxon>Roseobacteraceae</taxon>
    </lineage>
</organism>
<sequence length="339" mass="38051">MADRDALLAAFLAKSDWSDAERSLVAGDASNRRYDRLQQRDGSSAILMDAPPDKGEDVGPFCRIAEHLLEIGLSAPRIFDRDQQNGFLIIEDLGDDLFARKIPRAPNMERPLYEAATDVLLHIHSHAAPELEPFDTSMMAEMVDLGFSWYAMGAGQEWRASYERFQPRFAQVLSSTVAPPSVLMHRDYHAENLLWLPDRDGVARVGLIDFQDAKFAHPAYDLVSMLQDARRDVPADLETAMIERYVARSNVEESEFSAAYHVLGAQRNLRILGIFARLSLHFGKPHYVDFIPRVYGVLMRDLDHPALSPVAGLLHDALPEPTPAILKELKDKCATFPTL</sequence>
<evidence type="ECO:0000313" key="3">
    <source>
        <dbReference type="Proteomes" id="UP000198851"/>
    </source>
</evidence>
<dbReference type="EMBL" id="FOSZ01000004">
    <property type="protein sequence ID" value="SFL04328.1"/>
    <property type="molecule type" value="Genomic_DNA"/>
</dbReference>
<proteinExistence type="predicted"/>
<dbReference type="Pfam" id="PF01636">
    <property type="entry name" value="APH"/>
    <property type="match status" value="1"/>
</dbReference>
<keyword evidence="3" id="KW-1185">Reference proteome</keyword>
<dbReference type="OrthoDB" id="9809275at2"/>
<dbReference type="STRING" id="1280847.SAMN04488036_104250"/>
<accession>A0A1I4EEW9</accession>
<dbReference type="SUPFAM" id="SSF56112">
    <property type="entry name" value="Protein kinase-like (PK-like)"/>
    <property type="match status" value="1"/>
</dbReference>
<dbReference type="InterPro" id="IPR002575">
    <property type="entry name" value="Aminoglycoside_PTrfase"/>
</dbReference>